<evidence type="ECO:0000256" key="1">
    <source>
        <dbReference type="ARBA" id="ARBA00022737"/>
    </source>
</evidence>
<keyword evidence="1" id="KW-0677">Repeat</keyword>
<keyword evidence="2 3" id="KW-0040">ANK repeat</keyword>
<dbReference type="RefSeq" id="WP_134381632.1">
    <property type="nucleotide sequence ID" value="NZ_SORX01000005.1"/>
</dbReference>
<evidence type="ECO:0000256" key="4">
    <source>
        <dbReference type="SAM" id="Phobius"/>
    </source>
</evidence>
<dbReference type="OrthoDB" id="1897609at2"/>
<comment type="caution">
    <text evidence="5">The sequence shown here is derived from an EMBL/GenBank/DDBJ whole genome shotgun (WGS) entry which is preliminary data.</text>
</comment>
<evidence type="ECO:0000313" key="6">
    <source>
        <dbReference type="Proteomes" id="UP000297776"/>
    </source>
</evidence>
<keyword evidence="4" id="KW-1133">Transmembrane helix</keyword>
<dbReference type="EMBL" id="SORX01000005">
    <property type="protein sequence ID" value="TFE01009.1"/>
    <property type="molecule type" value="Genomic_DNA"/>
</dbReference>
<dbReference type="PROSITE" id="PS50088">
    <property type="entry name" value="ANK_REPEAT"/>
    <property type="match status" value="2"/>
</dbReference>
<keyword evidence="4" id="KW-0472">Membrane</keyword>
<sequence>MSKKWIIILSAILLVIIILTVFYLNEPKEIDNEALFESIASGDQEAVSELIEEGQALNIKGENGMTAFQTAISYQQPDIAKMLLSEGAEPVEGDAWLSAQSMIDPAIDEDNLNEKLLEIIKEIHSQKSELISDVNAQDETLLFEAIRLRHEELFNWLHNQGLNTDVINASGETIFHSAARFPYSSLSFITDEADYSGGKTNIDGDTPLLIAVKSNHTEWIKEFLKTDDVNTQNEAGWTPLMFAADYGFTESAQVLMELGADPELQNDSGESALDIALKYDNKALIALLNAN</sequence>
<feature type="repeat" description="ANK" evidence="3">
    <location>
        <begin position="235"/>
        <end position="267"/>
    </location>
</feature>
<name>A0A4Y8LER5_9BACL</name>
<evidence type="ECO:0000313" key="5">
    <source>
        <dbReference type="EMBL" id="TFE01009.1"/>
    </source>
</evidence>
<dbReference type="PROSITE" id="PS50297">
    <property type="entry name" value="ANK_REP_REGION"/>
    <property type="match status" value="1"/>
</dbReference>
<dbReference type="PANTHER" id="PTHR24198:SF165">
    <property type="entry name" value="ANKYRIN REPEAT-CONTAINING PROTEIN-RELATED"/>
    <property type="match status" value="1"/>
</dbReference>
<keyword evidence="6" id="KW-1185">Reference proteome</keyword>
<evidence type="ECO:0000256" key="2">
    <source>
        <dbReference type="ARBA" id="ARBA00023043"/>
    </source>
</evidence>
<dbReference type="SUPFAM" id="SSF48403">
    <property type="entry name" value="Ankyrin repeat"/>
    <property type="match status" value="1"/>
</dbReference>
<dbReference type="AlphaFoldDB" id="A0A4Y8LER5"/>
<gene>
    <name evidence="5" type="ORF">E2626_10100</name>
</gene>
<dbReference type="PANTHER" id="PTHR24198">
    <property type="entry name" value="ANKYRIN REPEAT AND PROTEIN KINASE DOMAIN-CONTAINING PROTEIN"/>
    <property type="match status" value="1"/>
</dbReference>
<accession>A0A4Y8LER5</accession>
<dbReference type="InterPro" id="IPR002110">
    <property type="entry name" value="Ankyrin_rpt"/>
</dbReference>
<dbReference type="Gene3D" id="1.25.40.20">
    <property type="entry name" value="Ankyrin repeat-containing domain"/>
    <property type="match status" value="2"/>
</dbReference>
<dbReference type="SMART" id="SM00248">
    <property type="entry name" value="ANK"/>
    <property type="match status" value="5"/>
</dbReference>
<keyword evidence="4" id="KW-0812">Transmembrane</keyword>
<evidence type="ECO:0000256" key="3">
    <source>
        <dbReference type="PROSITE-ProRule" id="PRU00023"/>
    </source>
</evidence>
<organism evidence="5 6">
    <name type="scientific">Jeotgalibacillus salarius</name>
    <dbReference type="NCBI Taxonomy" id="546023"/>
    <lineage>
        <taxon>Bacteria</taxon>
        <taxon>Bacillati</taxon>
        <taxon>Bacillota</taxon>
        <taxon>Bacilli</taxon>
        <taxon>Bacillales</taxon>
        <taxon>Caryophanaceae</taxon>
        <taxon>Jeotgalibacillus</taxon>
    </lineage>
</organism>
<dbReference type="InterPro" id="IPR036770">
    <property type="entry name" value="Ankyrin_rpt-contain_sf"/>
</dbReference>
<protein>
    <submittedName>
        <fullName evidence="5">Ankyrin repeat domain-containing protein</fullName>
    </submittedName>
</protein>
<dbReference type="Proteomes" id="UP000297776">
    <property type="component" value="Unassembled WGS sequence"/>
</dbReference>
<reference evidence="5 6" key="1">
    <citation type="submission" date="2019-03" db="EMBL/GenBank/DDBJ databases">
        <authorList>
            <person name="Yang Y."/>
        </authorList>
    </citation>
    <scope>NUCLEOTIDE SEQUENCE [LARGE SCALE GENOMIC DNA]</scope>
    <source>
        <strain evidence="5 6">ASL-1</strain>
    </source>
</reference>
<proteinExistence type="predicted"/>
<feature type="repeat" description="ANK" evidence="3">
    <location>
        <begin position="63"/>
        <end position="95"/>
    </location>
</feature>
<dbReference type="Pfam" id="PF12796">
    <property type="entry name" value="Ank_2"/>
    <property type="match status" value="2"/>
</dbReference>
<feature type="transmembrane region" description="Helical" evidence="4">
    <location>
        <begin position="5"/>
        <end position="24"/>
    </location>
</feature>